<dbReference type="OrthoDB" id="1926878at2759"/>
<keyword evidence="2" id="KW-1185">Reference proteome</keyword>
<dbReference type="Gene3D" id="2.30.30.490">
    <property type="match status" value="1"/>
</dbReference>
<proteinExistence type="predicted"/>
<accession>A0A835HWZ8</accession>
<feature type="non-terminal residue" evidence="1">
    <location>
        <position position="153"/>
    </location>
</feature>
<dbReference type="InterPro" id="IPR043151">
    <property type="entry name" value="BAH_sf"/>
</dbReference>
<sequence>WNLSLRHCFVMSPKEFPKATNEGDDVFLCEYEYDGHWHVSKRLAKIDNGDEDDGGFDNDEEWNSNSRKGQIYGLQKIGSKKILEHVLDNVGCYFVLLDLITSLFVYAREMDDINAFVKRLICDDQCLVLRLYIHGVPDWQNHECPFGDEESKI</sequence>
<evidence type="ECO:0000313" key="1">
    <source>
        <dbReference type="EMBL" id="KAF9605927.1"/>
    </source>
</evidence>
<protein>
    <submittedName>
        <fullName evidence="1">Uncharacterized protein</fullName>
    </submittedName>
</protein>
<dbReference type="EMBL" id="JADFTS010000005">
    <property type="protein sequence ID" value="KAF9605927.1"/>
    <property type="molecule type" value="Genomic_DNA"/>
</dbReference>
<organism evidence="1 2">
    <name type="scientific">Coptis chinensis</name>
    <dbReference type="NCBI Taxonomy" id="261450"/>
    <lineage>
        <taxon>Eukaryota</taxon>
        <taxon>Viridiplantae</taxon>
        <taxon>Streptophyta</taxon>
        <taxon>Embryophyta</taxon>
        <taxon>Tracheophyta</taxon>
        <taxon>Spermatophyta</taxon>
        <taxon>Magnoliopsida</taxon>
        <taxon>Ranunculales</taxon>
        <taxon>Ranunculaceae</taxon>
        <taxon>Coptidoideae</taxon>
        <taxon>Coptis</taxon>
    </lineage>
</organism>
<comment type="caution">
    <text evidence="1">The sequence shown here is derived from an EMBL/GenBank/DDBJ whole genome shotgun (WGS) entry which is preliminary data.</text>
</comment>
<evidence type="ECO:0000313" key="2">
    <source>
        <dbReference type="Proteomes" id="UP000631114"/>
    </source>
</evidence>
<name>A0A835HWZ8_9MAGN</name>
<gene>
    <name evidence="1" type="ORF">IFM89_021075</name>
</gene>
<dbReference type="Proteomes" id="UP000631114">
    <property type="component" value="Unassembled WGS sequence"/>
</dbReference>
<dbReference type="AlphaFoldDB" id="A0A835HWZ8"/>
<reference evidence="1 2" key="1">
    <citation type="submission" date="2020-10" db="EMBL/GenBank/DDBJ databases">
        <title>The Coptis chinensis genome and diversification of protoberbering-type alkaloids.</title>
        <authorList>
            <person name="Wang B."/>
            <person name="Shu S."/>
            <person name="Song C."/>
            <person name="Liu Y."/>
        </authorList>
    </citation>
    <scope>NUCLEOTIDE SEQUENCE [LARGE SCALE GENOMIC DNA]</scope>
    <source>
        <strain evidence="1">HL-2020</strain>
        <tissue evidence="1">Leaf</tissue>
    </source>
</reference>